<evidence type="ECO:0000313" key="7">
    <source>
        <dbReference type="Proteomes" id="UP001190925"/>
    </source>
</evidence>
<evidence type="ECO:0000313" key="6">
    <source>
        <dbReference type="EMBL" id="RYC72814.1"/>
    </source>
</evidence>
<proteinExistence type="inferred from homology"/>
<evidence type="ECO:0000256" key="4">
    <source>
        <dbReference type="RuleBase" id="RU362028"/>
    </source>
</evidence>
<evidence type="ECO:0000256" key="2">
    <source>
        <dbReference type="ARBA" id="ARBA00023235"/>
    </source>
</evidence>
<dbReference type="NCBIfam" id="TIGR00005">
    <property type="entry name" value="rluA_subfam"/>
    <property type="match status" value="1"/>
</dbReference>
<organism evidence="6 7">
    <name type="scientific">Candidatus Nanogingivalis gingivitcus</name>
    <dbReference type="NCBI Taxonomy" id="2171992"/>
    <lineage>
        <taxon>Bacteria</taxon>
        <taxon>Candidatus Saccharimonadota</taxon>
        <taxon>Candidatus Nanosyncoccalia</taxon>
        <taxon>Candidatus Nanogingivales</taxon>
        <taxon>Candidatus Nanogingivalaceae</taxon>
        <taxon>Candidatus Nanogingivalis</taxon>
    </lineage>
</organism>
<dbReference type="Pfam" id="PF01479">
    <property type="entry name" value="S4"/>
    <property type="match status" value="1"/>
</dbReference>
<dbReference type="InterPro" id="IPR036986">
    <property type="entry name" value="S4_RNA-bd_sf"/>
</dbReference>
<keyword evidence="3" id="KW-0694">RNA-binding</keyword>
<feature type="domain" description="RNA-binding S4" evidence="5">
    <location>
        <begin position="112"/>
        <end position="182"/>
    </location>
</feature>
<comment type="caution">
    <text evidence="6">The sequence shown here is derived from an EMBL/GenBank/DDBJ whole genome shotgun (WGS) entry which is preliminary data.</text>
</comment>
<dbReference type="Gene3D" id="3.10.290.10">
    <property type="entry name" value="RNA-binding S4 domain"/>
    <property type="match status" value="1"/>
</dbReference>
<dbReference type="InterPro" id="IPR006145">
    <property type="entry name" value="PsdUridine_synth_RsuA/RluA"/>
</dbReference>
<dbReference type="Proteomes" id="UP001190925">
    <property type="component" value="Unassembled WGS sequence"/>
</dbReference>
<dbReference type="InterPro" id="IPR020103">
    <property type="entry name" value="PsdUridine_synth_cat_dom_sf"/>
</dbReference>
<dbReference type="EC" id="5.4.99.-" evidence="4"/>
<dbReference type="CDD" id="cd00165">
    <property type="entry name" value="S4"/>
    <property type="match status" value="1"/>
</dbReference>
<keyword evidence="7" id="KW-1185">Reference proteome</keyword>
<dbReference type="InterPro" id="IPR050188">
    <property type="entry name" value="RluA_PseudoU_synthase"/>
</dbReference>
<dbReference type="Gene3D" id="3.30.2350.10">
    <property type="entry name" value="Pseudouridine synthase"/>
    <property type="match status" value="1"/>
</dbReference>
<evidence type="ECO:0000256" key="1">
    <source>
        <dbReference type="ARBA" id="ARBA00010876"/>
    </source>
</evidence>
<reference evidence="6 7" key="1">
    <citation type="journal article" date="2018" name="bioRxiv">
        <title>Evidence of independent acquisition and adaption of ultra-small bacteria to human hosts across the highly diverse yet reduced genomes of the phylum Saccharibacteria.</title>
        <authorList>
            <person name="McLean J.S."/>
            <person name="Bor B."/>
            <person name="To T.T."/>
            <person name="Liu Q."/>
            <person name="Kearns K.A."/>
            <person name="Solden L.M."/>
            <person name="Wrighton K.C."/>
            <person name="He X."/>
            <person name="Shi W."/>
        </authorList>
    </citation>
    <scope>NUCLEOTIDE SEQUENCE [LARGE SCALE GENOMIC DNA]</scope>
    <source>
        <strain evidence="6 7">TM7_CMJM_G6_1_HOT_870</strain>
    </source>
</reference>
<dbReference type="RefSeq" id="WP_129718575.1">
    <property type="nucleotide sequence ID" value="NZ_PRLK01000002.1"/>
</dbReference>
<dbReference type="EMBL" id="PRLK01000002">
    <property type="protein sequence ID" value="RYC72814.1"/>
    <property type="molecule type" value="Genomic_DNA"/>
</dbReference>
<dbReference type="PROSITE" id="PS01129">
    <property type="entry name" value="PSI_RLU"/>
    <property type="match status" value="1"/>
</dbReference>
<dbReference type="PANTHER" id="PTHR21600">
    <property type="entry name" value="MITOCHONDRIAL RNA PSEUDOURIDINE SYNTHASE"/>
    <property type="match status" value="1"/>
</dbReference>
<dbReference type="PROSITE" id="PS50889">
    <property type="entry name" value="S4"/>
    <property type="match status" value="1"/>
</dbReference>
<dbReference type="Pfam" id="PF00849">
    <property type="entry name" value="PseudoU_synth_2"/>
    <property type="match status" value="1"/>
</dbReference>
<keyword evidence="2 4" id="KW-0413">Isomerase</keyword>
<dbReference type="InterPro" id="IPR006225">
    <property type="entry name" value="PsdUridine_synth_RluC/D"/>
</dbReference>
<accession>A0ABY0FKG6</accession>
<dbReference type="GO" id="GO:0160140">
    <property type="term" value="F:23S rRNA pseudouridine(1911/1915/1917) synthase activity"/>
    <property type="evidence" value="ECO:0007669"/>
    <property type="project" value="UniProtKB-EC"/>
</dbReference>
<reference evidence="6 7" key="2">
    <citation type="journal article" date="2020" name="Cell Rep.">
        <title>Acquisition and Adaptation of Ultra-small Parasitic Reduced Genome Bacteria to Mammalian Hosts.</title>
        <authorList>
            <person name="McLean J.S."/>
            <person name="Bor B."/>
            <person name="Kerns K.A."/>
            <person name="Liu Q."/>
            <person name="To T.T."/>
            <person name="Solden L."/>
            <person name="Hendrickson E.L."/>
            <person name="Wrighton K."/>
            <person name="Shi W."/>
            <person name="He X."/>
        </authorList>
    </citation>
    <scope>NUCLEOTIDE SEQUENCE [LARGE SCALE GENOMIC DNA]</scope>
    <source>
        <strain evidence="6 7">TM7_CMJM_G6_1_HOT_870</strain>
    </source>
</reference>
<dbReference type="SUPFAM" id="SSF55120">
    <property type="entry name" value="Pseudouridine synthase"/>
    <property type="match status" value="1"/>
</dbReference>
<dbReference type="InterPro" id="IPR006224">
    <property type="entry name" value="PsdUridine_synth_RluA-like_CS"/>
</dbReference>
<comment type="catalytic activity">
    <reaction evidence="4">
        <text>a uridine in RNA = a pseudouridine in RNA</text>
        <dbReference type="Rhea" id="RHEA:48348"/>
        <dbReference type="Rhea" id="RHEA-COMP:12068"/>
        <dbReference type="Rhea" id="RHEA-COMP:12069"/>
        <dbReference type="ChEBI" id="CHEBI:65314"/>
        <dbReference type="ChEBI" id="CHEBI:65315"/>
    </reaction>
</comment>
<dbReference type="CDD" id="cd02869">
    <property type="entry name" value="PseudoU_synth_RluA_like"/>
    <property type="match status" value="1"/>
</dbReference>
<evidence type="ECO:0000256" key="3">
    <source>
        <dbReference type="PROSITE-ProRule" id="PRU00182"/>
    </source>
</evidence>
<dbReference type="SMART" id="SM00363">
    <property type="entry name" value="S4"/>
    <property type="match status" value="1"/>
</dbReference>
<gene>
    <name evidence="6" type="primary">rluD</name>
    <name evidence="6" type="ORF">G6CMJM_00148</name>
</gene>
<dbReference type="InterPro" id="IPR002942">
    <property type="entry name" value="S4_RNA-bd"/>
</dbReference>
<name>A0ABY0FKG6_9BACT</name>
<comment type="function">
    <text evidence="4">Responsible for synthesis of pseudouridine from uracil.</text>
</comment>
<dbReference type="SUPFAM" id="SSF55174">
    <property type="entry name" value="Alpha-L RNA-binding motif"/>
    <property type="match status" value="1"/>
</dbReference>
<protein>
    <recommendedName>
        <fullName evidence="4">Pseudouridine synthase</fullName>
        <ecNumber evidence="4">5.4.99.-</ecNumber>
    </recommendedName>
</protein>
<sequence>MAKFNSGDILKILRKFNIANEDNVPRNIEELKKVQPDQFSEIFSFKFNNNKFFVINDGTAEDDEQYILELLKKLFGDLEGKLAENPNDDLFGFVLPFEGKDIYLFQVVPSKIRLDVALAKKYDNLSRSSIQKMVKNGLAKVNGRIITKVKELVDESTDLIELAEVQKDAKHIDLEIIYEDENVIVVNKPKGILTHSKGVLNNEFTVADFFELHGCNFAKGTNRAGIVHRLDRETSGVIIGAKNDTAAKKLQKQFSERTTKKEYIAIVEGVPNPNKAIIDLPIARNNSLPSTFIVNAKGKTAQTKYEVLESKNNRSLVKLNPKTGRTHQLRVHLAYIKHPIVGDRVYNDRYSEKDSRMFLHAKSLEISIPPNNTNTTSQRMVFESPLPNNFIL</sequence>
<dbReference type="PANTHER" id="PTHR21600:SF87">
    <property type="entry name" value="RNA PSEUDOURIDYLATE SYNTHASE DOMAIN-CONTAINING PROTEIN 1"/>
    <property type="match status" value="1"/>
</dbReference>
<comment type="similarity">
    <text evidence="1 4">Belongs to the pseudouridine synthase RluA family.</text>
</comment>
<evidence type="ECO:0000259" key="5">
    <source>
        <dbReference type="SMART" id="SM00363"/>
    </source>
</evidence>